<comment type="caution">
    <text evidence="3">The sequence shown here is derived from an EMBL/GenBank/DDBJ whole genome shotgun (WGS) entry which is preliminary data.</text>
</comment>
<accession>A0A813DY88</accession>
<gene>
    <name evidence="3" type="ORF">PGLA1383_LOCUS10025</name>
    <name evidence="4" type="ORF">PGLA2088_LOCUS6792</name>
</gene>
<name>A0A813DY88_POLGL</name>
<evidence type="ECO:0000313" key="5">
    <source>
        <dbReference type="Proteomes" id="UP000654075"/>
    </source>
</evidence>
<keyword evidence="2" id="KW-0732">Signal</keyword>
<feature type="region of interest" description="Disordered" evidence="1">
    <location>
        <begin position="39"/>
        <end position="67"/>
    </location>
</feature>
<keyword evidence="5" id="KW-1185">Reference proteome</keyword>
<organism evidence="3 5">
    <name type="scientific">Polarella glacialis</name>
    <name type="common">Dinoflagellate</name>
    <dbReference type="NCBI Taxonomy" id="89957"/>
    <lineage>
        <taxon>Eukaryota</taxon>
        <taxon>Sar</taxon>
        <taxon>Alveolata</taxon>
        <taxon>Dinophyceae</taxon>
        <taxon>Suessiales</taxon>
        <taxon>Suessiaceae</taxon>
        <taxon>Polarella</taxon>
    </lineage>
</organism>
<dbReference type="Proteomes" id="UP000654075">
    <property type="component" value="Unassembled WGS sequence"/>
</dbReference>
<evidence type="ECO:0000313" key="4">
    <source>
        <dbReference type="EMBL" id="CAE8648702.1"/>
    </source>
</evidence>
<evidence type="ECO:0000256" key="2">
    <source>
        <dbReference type="SAM" id="SignalP"/>
    </source>
</evidence>
<dbReference type="Proteomes" id="UP000626109">
    <property type="component" value="Unassembled WGS sequence"/>
</dbReference>
<reference evidence="3" key="1">
    <citation type="submission" date="2021-02" db="EMBL/GenBank/DDBJ databases">
        <authorList>
            <person name="Dougan E. K."/>
            <person name="Rhodes N."/>
            <person name="Thang M."/>
            <person name="Chan C."/>
        </authorList>
    </citation>
    <scope>NUCLEOTIDE SEQUENCE</scope>
</reference>
<dbReference type="EMBL" id="CAJNNW010006885">
    <property type="protein sequence ID" value="CAE8648702.1"/>
    <property type="molecule type" value="Genomic_DNA"/>
</dbReference>
<feature type="signal peptide" evidence="2">
    <location>
        <begin position="1"/>
        <end position="26"/>
    </location>
</feature>
<dbReference type="EMBL" id="CAJNNV010004875">
    <property type="protein sequence ID" value="CAE8591352.1"/>
    <property type="molecule type" value="Genomic_DNA"/>
</dbReference>
<feature type="non-terminal residue" evidence="3">
    <location>
        <position position="1"/>
    </location>
</feature>
<feature type="compositionally biased region" description="Basic and acidic residues" evidence="1">
    <location>
        <begin position="58"/>
        <end position="67"/>
    </location>
</feature>
<feature type="chain" id="PRO_5036221878" evidence="2">
    <location>
        <begin position="27"/>
        <end position="67"/>
    </location>
</feature>
<proteinExistence type="predicted"/>
<evidence type="ECO:0000313" key="3">
    <source>
        <dbReference type="EMBL" id="CAE8591352.1"/>
    </source>
</evidence>
<evidence type="ECO:0000256" key="1">
    <source>
        <dbReference type="SAM" id="MobiDB-lite"/>
    </source>
</evidence>
<protein>
    <submittedName>
        <fullName evidence="3">Uncharacterized protein</fullName>
    </submittedName>
</protein>
<sequence>VLGAEMPCRRLGRFSILALLLSGVAADAPEASVLLRGAASPTSEGLDIREPGLSSARESSRQLEDSL</sequence>
<feature type="non-terminal residue" evidence="3">
    <location>
        <position position="67"/>
    </location>
</feature>
<dbReference type="AlphaFoldDB" id="A0A813DY88"/>